<name>A0A0G4IGL1_PLABS</name>
<evidence type="ECO:0000313" key="5">
    <source>
        <dbReference type="Proteomes" id="UP000039324"/>
    </source>
</evidence>
<keyword evidence="5" id="KW-1185">Reference proteome</keyword>
<feature type="transmembrane region" description="Helical" evidence="1">
    <location>
        <begin position="69"/>
        <end position="90"/>
    </location>
</feature>
<keyword evidence="1" id="KW-1133">Transmembrane helix</keyword>
<accession>A0A0G4IGL1</accession>
<protein>
    <recommendedName>
        <fullName evidence="2">Late embryogenesis abundant protein LEA-2 subgroup domain-containing protein</fullName>
    </recommendedName>
</protein>
<dbReference type="Pfam" id="PF03168">
    <property type="entry name" value="LEA_2"/>
    <property type="match status" value="1"/>
</dbReference>
<feature type="domain" description="Late embryogenesis abundant protein LEA-2 subgroup" evidence="2">
    <location>
        <begin position="121"/>
        <end position="219"/>
    </location>
</feature>
<evidence type="ECO:0000313" key="3">
    <source>
        <dbReference type="EMBL" id="CEO94319.1"/>
    </source>
</evidence>
<evidence type="ECO:0000259" key="2">
    <source>
        <dbReference type="Pfam" id="PF03168"/>
    </source>
</evidence>
<keyword evidence="1" id="KW-0472">Membrane</keyword>
<dbReference type="Proteomes" id="UP000039324">
    <property type="component" value="Unassembled WGS sequence"/>
</dbReference>
<keyword evidence="4" id="KW-0496">Mitochondrion</keyword>
<organism evidence="3 5">
    <name type="scientific">Plasmodiophora brassicae</name>
    <name type="common">Clubroot disease agent</name>
    <dbReference type="NCBI Taxonomy" id="37360"/>
    <lineage>
        <taxon>Eukaryota</taxon>
        <taxon>Sar</taxon>
        <taxon>Rhizaria</taxon>
        <taxon>Endomyxa</taxon>
        <taxon>Phytomyxea</taxon>
        <taxon>Plasmodiophorida</taxon>
        <taxon>Plasmodiophoridae</taxon>
        <taxon>Plasmodiophora</taxon>
    </lineage>
</organism>
<reference evidence="4 6" key="2">
    <citation type="submission" date="2018-03" db="EMBL/GenBank/DDBJ databases">
        <authorList>
            <person name="Fogelqvist J."/>
        </authorList>
    </citation>
    <scope>NUCLEOTIDE SEQUENCE [LARGE SCALE GENOMIC DNA]</scope>
</reference>
<proteinExistence type="predicted"/>
<dbReference type="Gene3D" id="2.60.40.1820">
    <property type="match status" value="1"/>
</dbReference>
<geneLocation type="mitochondrion" evidence="4"/>
<evidence type="ECO:0000256" key="1">
    <source>
        <dbReference type="SAM" id="Phobius"/>
    </source>
</evidence>
<dbReference type="Proteomes" id="UP000290189">
    <property type="component" value="Unassembled WGS sequence"/>
</dbReference>
<dbReference type="SUPFAM" id="SSF117070">
    <property type="entry name" value="LEA14-like"/>
    <property type="match status" value="1"/>
</dbReference>
<sequence>MASPGTPMTVGQTALGQRPRSATGTRACFVPCIDNLERRETERFLGRRRWTLCERFVCRHRSAGCQACCGFAFILVLLVAVAGILVAIHYPDTNPPVQIDCDDRGFALDSTEFKLDAECRLTFTNRNEYAVNVVSGNAYIYHDQRQFHHVSVPSYTFPPRETTTLTIPFSLRAQVGGENGDIVMMVVTTCRSTTEIPIDIRGIAQVTTSFAPFSLTIPFAGKRQIQCPPVIPIVGLFPH</sequence>
<keyword evidence="1" id="KW-0812">Transmembrane</keyword>
<dbReference type="InterPro" id="IPR004864">
    <property type="entry name" value="LEA_2"/>
</dbReference>
<dbReference type="EMBL" id="OVEO01000006">
    <property type="protein sequence ID" value="SPQ96669.1"/>
    <property type="molecule type" value="Genomic_DNA"/>
</dbReference>
<evidence type="ECO:0000313" key="6">
    <source>
        <dbReference type="Proteomes" id="UP000290189"/>
    </source>
</evidence>
<gene>
    <name evidence="3" type="ORF">PBRA_000104</name>
    <name evidence="4" type="ORF">PLBR_LOCUS3884</name>
</gene>
<evidence type="ECO:0000313" key="4">
    <source>
        <dbReference type="EMBL" id="SPQ96669.1"/>
    </source>
</evidence>
<dbReference type="AlphaFoldDB" id="A0A0G4IGL1"/>
<dbReference type="EMBL" id="CDSF01000001">
    <property type="protein sequence ID" value="CEO94319.1"/>
    <property type="molecule type" value="Genomic_DNA"/>
</dbReference>
<reference evidence="3 5" key="1">
    <citation type="submission" date="2015-02" db="EMBL/GenBank/DDBJ databases">
        <authorList>
            <person name="Chooi Y.-H."/>
        </authorList>
    </citation>
    <scope>NUCLEOTIDE SEQUENCE [LARGE SCALE GENOMIC DNA]</scope>
    <source>
        <strain evidence="3">E3</strain>
    </source>
</reference>